<feature type="domain" description="DUF7827" evidence="2">
    <location>
        <begin position="257"/>
        <end position="358"/>
    </location>
</feature>
<evidence type="ECO:0000256" key="1">
    <source>
        <dbReference type="SAM" id="Phobius"/>
    </source>
</evidence>
<evidence type="ECO:0000259" key="2">
    <source>
        <dbReference type="Pfam" id="PF25162"/>
    </source>
</evidence>
<keyword evidence="1" id="KW-0812">Transmembrane</keyword>
<feature type="transmembrane region" description="Helical" evidence="1">
    <location>
        <begin position="413"/>
        <end position="434"/>
    </location>
</feature>
<dbReference type="Proteomes" id="UP001259659">
    <property type="component" value="Unassembled WGS sequence"/>
</dbReference>
<dbReference type="InterPro" id="IPR057149">
    <property type="entry name" value="DUF7827"/>
</dbReference>
<protein>
    <recommendedName>
        <fullName evidence="2">DUF7827 domain-containing protein</fullName>
    </recommendedName>
</protein>
<organism evidence="3 4">
    <name type="scientific">Haloarcula saliterrae</name>
    <dbReference type="NCBI Taxonomy" id="2950534"/>
    <lineage>
        <taxon>Archaea</taxon>
        <taxon>Methanobacteriati</taxon>
        <taxon>Methanobacteriota</taxon>
        <taxon>Stenosarchaea group</taxon>
        <taxon>Halobacteria</taxon>
        <taxon>Halobacteriales</taxon>
        <taxon>Haloarculaceae</taxon>
        <taxon>Haloarcula</taxon>
    </lineage>
</organism>
<gene>
    <name evidence="3" type="ORF">NDI56_08690</name>
</gene>
<comment type="caution">
    <text evidence="3">The sequence shown here is derived from an EMBL/GenBank/DDBJ whole genome shotgun (WGS) entry which is preliminary data.</text>
</comment>
<name>A0ABU2FB14_9EURY</name>
<keyword evidence="1" id="KW-0472">Membrane</keyword>
<dbReference type="RefSeq" id="WP_310919079.1">
    <property type="nucleotide sequence ID" value="NZ_JAMQON010000002.1"/>
</dbReference>
<evidence type="ECO:0000313" key="3">
    <source>
        <dbReference type="EMBL" id="MDS0259468.1"/>
    </source>
</evidence>
<keyword evidence="4" id="KW-1185">Reference proteome</keyword>
<evidence type="ECO:0000313" key="4">
    <source>
        <dbReference type="Proteomes" id="UP001259659"/>
    </source>
</evidence>
<accession>A0ABU2FB14</accession>
<feature type="domain" description="DUF7827" evidence="2">
    <location>
        <begin position="133"/>
        <end position="231"/>
    </location>
</feature>
<dbReference type="NCBIfam" id="NF045517">
    <property type="entry name" value="halo_surf_dom"/>
    <property type="match status" value="1"/>
</dbReference>
<dbReference type="EMBL" id="JAMQON010000002">
    <property type="protein sequence ID" value="MDS0259468.1"/>
    <property type="molecule type" value="Genomic_DNA"/>
</dbReference>
<sequence length="435" mass="44469">MSVRLIAFATLLLGAAVTGADPTLADETASIDENSLPLEAGQQQVLRGQTTLEQGTELTVRFQLTNTTAPYLSQETVYVGRNGAFAAVFDLRTVDANTGFAVTVQHNGTSLAEYDGRVAPCESGCTDPEPDIAGVPDTVVTVERGRVATIPVSTVDGDSVQFSLGAPSGAPLVNATLTDGSDDGEVRLRFETAANDGDRLSVAAAEDSITVTRERATLAPTVGTGGYHFRVAGGASAVENGLLVVESNRSADFAVGDDGFGFERATYTSAQGEVAEIPVTLGSWDTATLSLGGPANGYQINATVRDGDGDGTVTLLFDTRAAGQSGETLRTVASRDSVTTVPGSEVSRDTHIEDGVYDITLYRGPNVTSEADAAATLSLQSGNVSTAADAALAVTTERVTSGRSTGLLNAGTAAIAVGGLLAIGGVTLVVRTLLS</sequence>
<reference evidence="3 4" key="1">
    <citation type="submission" date="2022-06" db="EMBL/GenBank/DDBJ databases">
        <title>Haloarcula sp. a new haloarchaeum isolate from saline soil.</title>
        <authorList>
            <person name="Strakova D."/>
            <person name="Galisteo C."/>
            <person name="Sanchez-Porro C."/>
            <person name="Ventosa A."/>
        </authorList>
    </citation>
    <scope>NUCLEOTIDE SEQUENCE [LARGE SCALE GENOMIC DNA]</scope>
    <source>
        <strain evidence="3 4">S1CR25-12</strain>
    </source>
</reference>
<proteinExistence type="predicted"/>
<dbReference type="Pfam" id="PF25162">
    <property type="entry name" value="DUF7827"/>
    <property type="match status" value="2"/>
</dbReference>
<keyword evidence="1" id="KW-1133">Transmembrane helix</keyword>